<comment type="caution">
    <text evidence="1">The sequence shown here is derived from an EMBL/GenBank/DDBJ whole genome shotgun (WGS) entry which is preliminary data.</text>
</comment>
<accession>X0TEG6</accession>
<sequence length="156" mass="16024">MALQKFPVVLPLGGAVDEGTVTELVQPPRIQSADDCASVKGGAYQKRDSAAASDPDTGNPRGIAAAPFGIVGVTPDTTSVLNNGQWDTTPGNKGAQPGTVNPLEFAADEVQAVHTCDTAVIQTATGRVRCVVWQVGPVCIPQIEVDNAAAAGRLFT</sequence>
<feature type="non-terminal residue" evidence="1">
    <location>
        <position position="156"/>
    </location>
</feature>
<dbReference type="AlphaFoldDB" id="X0TEG6"/>
<organism evidence="1">
    <name type="scientific">marine sediment metagenome</name>
    <dbReference type="NCBI Taxonomy" id="412755"/>
    <lineage>
        <taxon>unclassified sequences</taxon>
        <taxon>metagenomes</taxon>
        <taxon>ecological metagenomes</taxon>
    </lineage>
</organism>
<evidence type="ECO:0000313" key="1">
    <source>
        <dbReference type="EMBL" id="GAF91928.1"/>
    </source>
</evidence>
<protein>
    <submittedName>
        <fullName evidence="1">Uncharacterized protein</fullName>
    </submittedName>
</protein>
<proteinExistence type="predicted"/>
<gene>
    <name evidence="1" type="ORF">S01H1_19120</name>
</gene>
<dbReference type="EMBL" id="BARS01010292">
    <property type="protein sequence ID" value="GAF91928.1"/>
    <property type="molecule type" value="Genomic_DNA"/>
</dbReference>
<name>X0TEG6_9ZZZZ</name>
<reference evidence="1" key="1">
    <citation type="journal article" date="2014" name="Front. Microbiol.">
        <title>High frequency of phylogenetically diverse reductive dehalogenase-homologous genes in deep subseafloor sedimentary metagenomes.</title>
        <authorList>
            <person name="Kawai M."/>
            <person name="Futagami T."/>
            <person name="Toyoda A."/>
            <person name="Takaki Y."/>
            <person name="Nishi S."/>
            <person name="Hori S."/>
            <person name="Arai W."/>
            <person name="Tsubouchi T."/>
            <person name="Morono Y."/>
            <person name="Uchiyama I."/>
            <person name="Ito T."/>
            <person name="Fujiyama A."/>
            <person name="Inagaki F."/>
            <person name="Takami H."/>
        </authorList>
    </citation>
    <scope>NUCLEOTIDE SEQUENCE</scope>
    <source>
        <strain evidence="1">Expedition CK06-06</strain>
    </source>
</reference>